<dbReference type="InterPro" id="IPR023631">
    <property type="entry name" value="Amidase_dom"/>
</dbReference>
<evidence type="ECO:0000313" key="3">
    <source>
        <dbReference type="Proteomes" id="UP000284908"/>
    </source>
</evidence>
<evidence type="ECO:0000259" key="1">
    <source>
        <dbReference type="Pfam" id="PF01425"/>
    </source>
</evidence>
<dbReference type="PANTHER" id="PTHR11895">
    <property type="entry name" value="TRANSAMIDASE"/>
    <property type="match status" value="1"/>
</dbReference>
<reference evidence="2 3" key="1">
    <citation type="submission" date="2018-09" db="EMBL/GenBank/DDBJ databases">
        <authorList>
            <person name="Le Fleche-Mateos A."/>
        </authorList>
    </citation>
    <scope>NUCLEOTIDE SEQUENCE [LARGE SCALE GENOMIC DNA]</scope>
    <source>
        <strain evidence="2 3">DSM 27399</strain>
    </source>
</reference>
<dbReference type="InterPro" id="IPR036928">
    <property type="entry name" value="AS_sf"/>
</dbReference>
<dbReference type="EMBL" id="RAHH01000015">
    <property type="protein sequence ID" value="RJT43392.1"/>
    <property type="molecule type" value="Genomic_DNA"/>
</dbReference>
<protein>
    <submittedName>
        <fullName evidence="2">Amidase</fullName>
    </submittedName>
</protein>
<accession>A0A419N7X2</accession>
<dbReference type="OrthoDB" id="9811471at2"/>
<dbReference type="SUPFAM" id="SSF75304">
    <property type="entry name" value="Amidase signature (AS) enzymes"/>
    <property type="match status" value="1"/>
</dbReference>
<dbReference type="GO" id="GO:0003824">
    <property type="term" value="F:catalytic activity"/>
    <property type="evidence" value="ECO:0007669"/>
    <property type="project" value="InterPro"/>
</dbReference>
<dbReference type="InterPro" id="IPR000120">
    <property type="entry name" value="Amidase"/>
</dbReference>
<organism evidence="2 3">
    <name type="scientific">Rahnella woolbedingensis</name>
    <dbReference type="NCBI Taxonomy" id="1510574"/>
    <lineage>
        <taxon>Bacteria</taxon>
        <taxon>Pseudomonadati</taxon>
        <taxon>Pseudomonadota</taxon>
        <taxon>Gammaproteobacteria</taxon>
        <taxon>Enterobacterales</taxon>
        <taxon>Yersiniaceae</taxon>
        <taxon>Rahnella</taxon>
    </lineage>
</organism>
<gene>
    <name evidence="2" type="ORF">D6C13_14000</name>
</gene>
<dbReference type="Proteomes" id="UP000284908">
    <property type="component" value="Unassembled WGS sequence"/>
</dbReference>
<dbReference type="PANTHER" id="PTHR11895:SF76">
    <property type="entry name" value="INDOLEACETAMIDE HYDROLASE"/>
    <property type="match status" value="1"/>
</dbReference>
<dbReference type="Gene3D" id="3.90.1300.10">
    <property type="entry name" value="Amidase signature (AS) domain"/>
    <property type="match status" value="1"/>
</dbReference>
<dbReference type="NCBIfam" id="NF005686">
    <property type="entry name" value="PRK07486.1"/>
    <property type="match status" value="1"/>
</dbReference>
<sequence>MSVKQNSELVSRSACELTQEIRKGQLSSRELVSASLAQIERVNPHLNALVTVDANRALKMADAADRQQAQGESLGPLHGLPVAHKDSFLTQGMRTTWGSEIYADHIPAENSLIVSRQIQAGAISVGKSNMPEFGAGSQTFNKIFGCTRNPYNPALTCGGSSGGAAVALATGMVSLADGSDMGGSLRNPASFCNVVGLRPSAGRVPLWPNSNSFGQLGVAGPMGRTVADVALLLSVIAGPDPRDPLSIPTPGSDFRVSLDADFRQTRVAFSADLGGLPVSPEVRKITEEGVKRIAGMVQAVDYAEPSFSGAARAFQVLRSLTFAGSFGALLKQHRHQMKRSLVWNIELSQDFSAEDVIEAEAVRARLFQDTRVLLNQWDFLVTPVSQTLPFPVEQEFVENINGEPMSNYIEWMNSCSLITLTGHPAISIPCGFTADGLPVGIQIVGRYRDELALLKFAHACEALNKPWCSPSVISVI</sequence>
<dbReference type="PROSITE" id="PS00571">
    <property type="entry name" value="AMIDASES"/>
    <property type="match status" value="1"/>
</dbReference>
<dbReference type="InterPro" id="IPR020556">
    <property type="entry name" value="Amidase_CS"/>
</dbReference>
<feature type="domain" description="Amidase" evidence="1">
    <location>
        <begin position="30"/>
        <end position="454"/>
    </location>
</feature>
<keyword evidence="3" id="KW-1185">Reference proteome</keyword>
<comment type="caution">
    <text evidence="2">The sequence shown here is derived from an EMBL/GenBank/DDBJ whole genome shotgun (WGS) entry which is preliminary data.</text>
</comment>
<dbReference type="AlphaFoldDB" id="A0A419N7X2"/>
<name>A0A419N7X2_9GAMM</name>
<dbReference type="Pfam" id="PF01425">
    <property type="entry name" value="Amidase"/>
    <property type="match status" value="1"/>
</dbReference>
<proteinExistence type="predicted"/>
<evidence type="ECO:0000313" key="2">
    <source>
        <dbReference type="EMBL" id="RJT43392.1"/>
    </source>
</evidence>